<sequence length="1208" mass="132104">MADSSPFDGTARAADKDKDDKEKWLGSLELESLLMNTVKEADHGATFLRRLLQMNPAYGAYLAEDKDIAGIVQLFAKRLRAKILHCQAMSSPVTPESFYESLCEMTWRVVGNVLHGIIDLEDTTGLPLPKEPIGQVRMLMQTNMELSNKLNSMRRDYLRELSFHRDKQRNISENAQMALASLQEYPVMFFEPLDSVLDDASKEFIKAVVEERVKLGMKGPPRKIEVIEEVEPVHFEHDNDAEISKVMGELRQSRGALAREQELRKRDNQQHEAAEAKLKEQLDELMSGGEGPSMEELFALREELRQKHEALAEYEKATGSGDDAKMSILEKKIATGKASLDEASQTIKDFEEELQKCSLELEATREKMKKCEQKLASQGEEMKELQKNPGKGDKAPNEVVKTQVVSDDKALAEQMERHLDIEKELRGANRALEKALEEERAKRSLTTNSGADIIGNIPSGADKDVKEAIAKMSKQFEKKIKEQEAEIARLREELAGSTGGGVKKARPVKEVADAGDQEDWKAKCSQFEDEKEDLQHEVDKQAQQIGILIDKLRQLGGDAAVQEVAHRIKLTAPPPKKQRKKKAFERLYEDAQRRIIKVRMLADKLKTEQDDILRHAMKSIRNTKSLRYMQNVVHLKTAADATQNRFSDALSKFNDENPEAAPMKDAGAQGRRPSNWNLVRDFGDSGDQGDSASRSQSPTRTRADLKPIDTSDAAAVRAEIGRLHDNNDSLREEVERLRQIMAAAPSSTQLTDSGMQVLGQRVASPSRGSISSAQGSLGRNRSQSIAELDPRSESPHRASGSQRLLVPPSPAREPPARYSGGGGMDGLIQSRALNSESSKPQTPQAAGRIPRARTDGNFGQESRLSDAAHPSQSSLVGAKFSPSSSSMGGMPARQSPLAQSEARLQLESEPPWRRQPQTRPQIAASDAPAGRRLGPAPLSSPLAASASAPTLPRPVMAESPMESMAGDRVAVAQQLLNSVGSSGGPSFGAGAKPSPAWRRAGTPTELSIDGGNRSPKGFEHRQLLGQGIDGGPGSNTPIPPSRNVGNFHNPPTPMGAGPGSRSPGPAPGSLVPGRSPVVGSLDPLPLKVRVLEPALNVRVLELRSPRRLTERKSPSPTRVVPQETLKPLSRSLPAAELRAQLAPSTQGRGREPLRELGPPESDRKPRVLKGAANDWDNVPVKPLPPNMCVTALRSQASLSELSRQPPAM</sequence>
<dbReference type="EMBL" id="CAJNNV010025419">
    <property type="protein sequence ID" value="CAE8614390.1"/>
    <property type="molecule type" value="Genomic_DNA"/>
</dbReference>
<feature type="region of interest" description="Disordered" evidence="2">
    <location>
        <begin position="1107"/>
        <end position="1182"/>
    </location>
</feature>
<comment type="caution">
    <text evidence="3">The sequence shown here is derived from an EMBL/GenBank/DDBJ whole genome shotgun (WGS) entry which is preliminary data.</text>
</comment>
<dbReference type="AlphaFoldDB" id="A0A813FIW1"/>
<feature type="compositionally biased region" description="Low complexity" evidence="2">
    <location>
        <begin position="881"/>
        <end position="891"/>
    </location>
</feature>
<feature type="region of interest" description="Disordered" evidence="2">
    <location>
        <begin position="369"/>
        <end position="399"/>
    </location>
</feature>
<reference evidence="3" key="1">
    <citation type="submission" date="2021-02" db="EMBL/GenBank/DDBJ databases">
        <authorList>
            <person name="Dougan E. K."/>
            <person name="Rhodes N."/>
            <person name="Thang M."/>
            <person name="Chan C."/>
        </authorList>
    </citation>
    <scope>NUCLEOTIDE SEQUENCE</scope>
</reference>
<feature type="compositionally biased region" description="Polar residues" evidence="2">
    <location>
        <begin position="766"/>
        <end position="785"/>
    </location>
</feature>
<feature type="region of interest" description="Disordered" evidence="2">
    <location>
        <begin position="495"/>
        <end position="517"/>
    </location>
</feature>
<feature type="compositionally biased region" description="Basic and acidic residues" evidence="2">
    <location>
        <begin position="507"/>
        <end position="517"/>
    </location>
</feature>
<name>A0A813FIW1_POLGL</name>
<feature type="region of interest" description="Disordered" evidence="2">
    <location>
        <begin position="759"/>
        <end position="954"/>
    </location>
</feature>
<dbReference type="OrthoDB" id="10663909at2759"/>
<evidence type="ECO:0000313" key="3">
    <source>
        <dbReference type="EMBL" id="CAE8614390.1"/>
    </source>
</evidence>
<proteinExistence type="predicted"/>
<evidence type="ECO:0000313" key="4">
    <source>
        <dbReference type="Proteomes" id="UP000654075"/>
    </source>
</evidence>
<evidence type="ECO:0000256" key="2">
    <source>
        <dbReference type="SAM" id="MobiDB-lite"/>
    </source>
</evidence>
<feature type="compositionally biased region" description="Polar residues" evidence="2">
    <location>
        <begin position="831"/>
        <end position="844"/>
    </location>
</feature>
<protein>
    <submittedName>
        <fullName evidence="3">Uncharacterized protein</fullName>
    </submittedName>
</protein>
<organism evidence="3 4">
    <name type="scientific">Polarella glacialis</name>
    <name type="common">Dinoflagellate</name>
    <dbReference type="NCBI Taxonomy" id="89957"/>
    <lineage>
        <taxon>Eukaryota</taxon>
        <taxon>Sar</taxon>
        <taxon>Alveolata</taxon>
        <taxon>Dinophyceae</taxon>
        <taxon>Suessiales</taxon>
        <taxon>Suessiaceae</taxon>
        <taxon>Polarella</taxon>
    </lineage>
</organism>
<evidence type="ECO:0000256" key="1">
    <source>
        <dbReference type="SAM" id="Coils"/>
    </source>
</evidence>
<feature type="region of interest" description="Disordered" evidence="2">
    <location>
        <begin position="982"/>
        <end position="1074"/>
    </location>
</feature>
<gene>
    <name evidence="3" type="ORF">PGLA1383_LOCUS32114</name>
</gene>
<feature type="compositionally biased region" description="Low complexity" evidence="2">
    <location>
        <begin position="933"/>
        <end position="950"/>
    </location>
</feature>
<feature type="compositionally biased region" description="Low complexity" evidence="2">
    <location>
        <begin position="1059"/>
        <end position="1069"/>
    </location>
</feature>
<feature type="compositionally biased region" description="Polar residues" evidence="2">
    <location>
        <begin position="688"/>
        <end position="700"/>
    </location>
</feature>
<dbReference type="Proteomes" id="UP000654075">
    <property type="component" value="Unassembled WGS sequence"/>
</dbReference>
<feature type="region of interest" description="Disordered" evidence="2">
    <location>
        <begin position="438"/>
        <end position="460"/>
    </location>
</feature>
<accession>A0A813FIW1</accession>
<keyword evidence="1" id="KW-0175">Coiled coil</keyword>
<feature type="coiled-coil region" evidence="1">
    <location>
        <begin position="713"/>
        <end position="740"/>
    </location>
</feature>
<keyword evidence="4" id="KW-1185">Reference proteome</keyword>
<feature type="region of interest" description="Disordered" evidence="2">
    <location>
        <begin position="653"/>
        <end position="710"/>
    </location>
</feature>
<feature type="compositionally biased region" description="Basic and acidic residues" evidence="2">
    <location>
        <begin position="380"/>
        <end position="396"/>
    </location>
</feature>